<organism evidence="3 4">
    <name type="scientific">Sulfuricurvum kujiense</name>
    <dbReference type="NCBI Taxonomy" id="148813"/>
    <lineage>
        <taxon>Bacteria</taxon>
        <taxon>Pseudomonadati</taxon>
        <taxon>Campylobacterota</taxon>
        <taxon>Epsilonproteobacteria</taxon>
        <taxon>Campylobacterales</taxon>
        <taxon>Sulfurimonadaceae</taxon>
        <taxon>Sulfuricurvum</taxon>
    </lineage>
</organism>
<dbReference type="AlphaFoldDB" id="A0A2D3WNN7"/>
<dbReference type="EMBL" id="DLUI01000059">
    <property type="protein sequence ID" value="DAB38849.1"/>
    <property type="molecule type" value="Genomic_DNA"/>
</dbReference>
<feature type="coiled-coil region" evidence="1">
    <location>
        <begin position="255"/>
        <end position="282"/>
    </location>
</feature>
<accession>A0A2D3WNN7</accession>
<evidence type="ECO:0000313" key="3">
    <source>
        <dbReference type="EMBL" id="DAB38849.1"/>
    </source>
</evidence>
<evidence type="ECO:0000256" key="2">
    <source>
        <dbReference type="SAM" id="MobiDB-lite"/>
    </source>
</evidence>
<reference evidence="3 4" key="1">
    <citation type="journal article" date="2017" name="Front. Microbiol.">
        <title>Comparative Genomic Analysis of the Class Epsilonproteobacteria and Proposed Reclassification to Epsilonbacteraeota (phyl. nov.).</title>
        <authorList>
            <person name="Waite D.W."/>
            <person name="Vanwonterghem I."/>
            <person name="Rinke C."/>
            <person name="Parks D.H."/>
            <person name="Zhang Y."/>
            <person name="Takai K."/>
            <person name="Sievert S.M."/>
            <person name="Simon J."/>
            <person name="Campbell B.J."/>
            <person name="Hanson T.E."/>
            <person name="Woyke T."/>
            <person name="Klotz M.G."/>
            <person name="Hugenholtz P."/>
        </authorList>
    </citation>
    <scope>NUCLEOTIDE SEQUENCE [LARGE SCALE GENOMIC DNA]</scope>
    <source>
        <strain evidence="3">UBA12443</strain>
    </source>
</reference>
<sequence>MPRSATFSVTAAGAHSSAHNSREEKPKYLIGTLPGSENFYDLRYSDSDFLELAAAKYKETTGQKMQQKQKDALIKETVLSIEAHHTEADVQKVFDELAAKYGGHYVTELSIHRDEGHFEDENGITYYPTKDILKKEDGWYIVPLAESITHASDYRPKGEEFSEKVDINDFKPIHNIHAHVKFSMFNPDIGKTGRMKHNELNDRIKTAARVLKLKYEPEKKSDKRGNVTEVKSKHKAVRNEKVSNFLESGGISANIRAKNRQIEQLEYNFREAQKRISSLQALDVEQKKELHRLNTEINKTADDEVKAQKIAELEKKLTDSTEIAIQAQNALLEAQNTIESQKGVIERLKAQNAEKDKSVTDIAVQVGVLPPETPTFSAGLVAPKIANAVEQLTVKAKEETDQLVDMIAELHSAIDHQDSDLLKIAHRQRETLSYKRSTKEPYKTAVERRNEVYKGRLEQNRPKQYAAAAPHKTDVQEALAEIERYNAQHLNKELTIKDPC</sequence>
<keyword evidence="1" id="KW-0175">Coiled coil</keyword>
<dbReference type="RefSeq" id="WP_294896326.1">
    <property type="nucleotide sequence ID" value="NZ_DLUI01000059.1"/>
</dbReference>
<comment type="caution">
    <text evidence="3">The sequence shown here is derived from an EMBL/GenBank/DDBJ whole genome shotgun (WGS) entry which is preliminary data.</text>
</comment>
<protein>
    <recommendedName>
        <fullName evidence="5">Mobilization protein</fullName>
    </recommendedName>
</protein>
<proteinExistence type="predicted"/>
<feature type="region of interest" description="Disordered" evidence="2">
    <location>
        <begin position="1"/>
        <end position="23"/>
    </location>
</feature>
<feature type="coiled-coil region" evidence="1">
    <location>
        <begin position="310"/>
        <end position="351"/>
    </location>
</feature>
<evidence type="ECO:0000256" key="1">
    <source>
        <dbReference type="SAM" id="Coils"/>
    </source>
</evidence>
<gene>
    <name evidence="3" type="ORF">CFH83_03805</name>
</gene>
<name>A0A2D3WNN7_9BACT</name>
<dbReference type="Proteomes" id="UP000228859">
    <property type="component" value="Unassembled WGS sequence"/>
</dbReference>
<evidence type="ECO:0000313" key="4">
    <source>
        <dbReference type="Proteomes" id="UP000228859"/>
    </source>
</evidence>
<evidence type="ECO:0008006" key="5">
    <source>
        <dbReference type="Google" id="ProtNLM"/>
    </source>
</evidence>